<accession>A0A521BBU5</accession>
<dbReference type="AlphaFoldDB" id="A0A521BBU5"/>
<dbReference type="Gene3D" id="1.40.20.10">
    <property type="entry name" value="CHAD domain"/>
    <property type="match status" value="1"/>
</dbReference>
<dbReference type="EMBL" id="FXSZ01000002">
    <property type="protein sequence ID" value="SMO44528.1"/>
    <property type="molecule type" value="Genomic_DNA"/>
</dbReference>
<name>A0A521BBU5_9SPHI</name>
<dbReference type="Pfam" id="PF05235">
    <property type="entry name" value="CHAD"/>
    <property type="match status" value="1"/>
</dbReference>
<dbReference type="OrthoDB" id="773317at2"/>
<evidence type="ECO:0000313" key="2">
    <source>
        <dbReference type="EMBL" id="SMO44528.1"/>
    </source>
</evidence>
<protein>
    <submittedName>
        <fullName evidence="2">CHAD domain-containing protein</fullName>
    </submittedName>
</protein>
<dbReference type="Proteomes" id="UP000315971">
    <property type="component" value="Unassembled WGS sequence"/>
</dbReference>
<organism evidence="2 3">
    <name type="scientific">Solitalea koreensis</name>
    <dbReference type="NCBI Taxonomy" id="543615"/>
    <lineage>
        <taxon>Bacteria</taxon>
        <taxon>Pseudomonadati</taxon>
        <taxon>Bacteroidota</taxon>
        <taxon>Sphingobacteriia</taxon>
        <taxon>Sphingobacteriales</taxon>
        <taxon>Sphingobacteriaceae</taxon>
        <taxon>Solitalea</taxon>
    </lineage>
</organism>
<reference evidence="2 3" key="1">
    <citation type="submission" date="2017-05" db="EMBL/GenBank/DDBJ databases">
        <authorList>
            <person name="Varghese N."/>
            <person name="Submissions S."/>
        </authorList>
    </citation>
    <scope>NUCLEOTIDE SEQUENCE [LARGE SCALE GENOMIC DNA]</scope>
    <source>
        <strain evidence="2 3">DSM 21342</strain>
    </source>
</reference>
<dbReference type="InterPro" id="IPR007899">
    <property type="entry name" value="CHAD_dom"/>
</dbReference>
<sequence>MLDPYKLCEPLNYNTLLASFSKLEYSRDPEVIHDLRLQLKGIRTVIIFCHTARPSKFPNQKHIPEIKLIFNHLGVIRDYFQSEKLAPEFFNEESFILKAFQGELRASRAKAESELVLLLNLTPIEYLKKLNISLEHQIKKWHDNRKLNRISKKFVHLTQKRIIKLKKRKLTNDHLHEIRKELKRIYLIQAAIHSEESQKPVKELARQLGDLCDLLILKRFLKIFIKANKHNFSKVSNVALNQVIKCINQEIKAVRFASIDSLNLPFEF</sequence>
<keyword evidence="3" id="KW-1185">Reference proteome</keyword>
<dbReference type="RefSeq" id="WP_142601509.1">
    <property type="nucleotide sequence ID" value="NZ_FXSZ01000002.1"/>
</dbReference>
<feature type="domain" description="CHAD" evidence="1">
    <location>
        <begin position="27"/>
        <end position="217"/>
    </location>
</feature>
<dbReference type="InterPro" id="IPR038186">
    <property type="entry name" value="CHAD_dom_sf"/>
</dbReference>
<proteinExistence type="predicted"/>
<gene>
    <name evidence="2" type="ORF">SAMN06265350_10274</name>
</gene>
<evidence type="ECO:0000313" key="3">
    <source>
        <dbReference type="Proteomes" id="UP000315971"/>
    </source>
</evidence>
<evidence type="ECO:0000259" key="1">
    <source>
        <dbReference type="Pfam" id="PF05235"/>
    </source>
</evidence>